<dbReference type="GO" id="GO:0009252">
    <property type="term" value="P:peptidoglycan biosynthetic process"/>
    <property type="evidence" value="ECO:0007669"/>
    <property type="project" value="UniProtKB-KW"/>
</dbReference>
<evidence type="ECO:0000259" key="20">
    <source>
        <dbReference type="PROSITE" id="PS50853"/>
    </source>
</evidence>
<keyword evidence="15" id="KW-0961">Cell wall biogenesis/degradation</keyword>
<dbReference type="InterPro" id="IPR003961">
    <property type="entry name" value="FN3_dom"/>
</dbReference>
<evidence type="ECO:0000256" key="12">
    <source>
        <dbReference type="ARBA" id="ARBA00022989"/>
    </source>
</evidence>
<dbReference type="InterPro" id="IPR023346">
    <property type="entry name" value="Lysozyme-like_dom_sf"/>
</dbReference>
<comment type="catalytic activity">
    <reaction evidence="17">
        <text>[GlcNAc-(1-&gt;4)-Mur2Ac(oyl-L-Ala-gamma-D-Glu-L-Lys-D-Ala-D-Ala)](n)-di-trans,octa-cis-undecaprenyl diphosphate + beta-D-GlcNAc-(1-&gt;4)-Mur2Ac(oyl-L-Ala-gamma-D-Glu-L-Lys-D-Ala-D-Ala)-di-trans,octa-cis-undecaprenyl diphosphate = [GlcNAc-(1-&gt;4)-Mur2Ac(oyl-L-Ala-gamma-D-Glu-L-Lys-D-Ala-D-Ala)](n+1)-di-trans,octa-cis-undecaprenyl diphosphate + di-trans,octa-cis-undecaprenyl diphosphate + H(+)</text>
        <dbReference type="Rhea" id="RHEA:23708"/>
        <dbReference type="Rhea" id="RHEA-COMP:9602"/>
        <dbReference type="Rhea" id="RHEA-COMP:9603"/>
        <dbReference type="ChEBI" id="CHEBI:15378"/>
        <dbReference type="ChEBI" id="CHEBI:58405"/>
        <dbReference type="ChEBI" id="CHEBI:60033"/>
        <dbReference type="ChEBI" id="CHEBI:78435"/>
        <dbReference type="EC" id="2.4.99.28"/>
    </reaction>
</comment>
<keyword evidence="14" id="KW-0511">Multifunctional enzyme</keyword>
<evidence type="ECO:0000256" key="5">
    <source>
        <dbReference type="ARBA" id="ARBA00022670"/>
    </source>
</evidence>
<keyword evidence="10" id="KW-0133">Cell shape</keyword>
<keyword evidence="3" id="KW-1003">Cell membrane</keyword>
<keyword evidence="13 19" id="KW-0472">Membrane</keyword>
<dbReference type="Gene3D" id="3.40.710.10">
    <property type="entry name" value="DD-peptidase/beta-lactamase superfamily"/>
    <property type="match status" value="1"/>
</dbReference>
<dbReference type="Proteomes" id="UP000295418">
    <property type="component" value="Unassembled WGS sequence"/>
</dbReference>
<evidence type="ECO:0000256" key="3">
    <source>
        <dbReference type="ARBA" id="ARBA00022475"/>
    </source>
</evidence>
<dbReference type="SUPFAM" id="SSF49265">
    <property type="entry name" value="Fibronectin type III"/>
    <property type="match status" value="1"/>
</dbReference>
<evidence type="ECO:0000256" key="11">
    <source>
        <dbReference type="ARBA" id="ARBA00022984"/>
    </source>
</evidence>
<dbReference type="InterPro" id="IPR036116">
    <property type="entry name" value="FN3_sf"/>
</dbReference>
<feature type="compositionally biased region" description="Basic residues" evidence="18">
    <location>
        <begin position="23"/>
        <end position="32"/>
    </location>
</feature>
<keyword evidence="9" id="KW-0378">Hydrolase</keyword>
<reference evidence="21 22" key="1">
    <citation type="submission" date="2019-03" db="EMBL/GenBank/DDBJ databases">
        <authorList>
            <person name="Kim M.K.M."/>
        </authorList>
    </citation>
    <scope>NUCLEOTIDE SEQUENCE [LARGE SCALE GENOMIC DNA]</scope>
    <source>
        <strain evidence="21 22">18JY21-1</strain>
    </source>
</reference>
<keyword evidence="6" id="KW-0328">Glycosyltransferase</keyword>
<organism evidence="21 22">
    <name type="scientific">Paenibacillus albiflavus</name>
    <dbReference type="NCBI Taxonomy" id="2545760"/>
    <lineage>
        <taxon>Bacteria</taxon>
        <taxon>Bacillati</taxon>
        <taxon>Bacillota</taxon>
        <taxon>Bacilli</taxon>
        <taxon>Bacillales</taxon>
        <taxon>Paenibacillaceae</taxon>
        <taxon>Paenibacillus</taxon>
    </lineage>
</organism>
<dbReference type="FunFam" id="1.10.3810.10:FF:000001">
    <property type="entry name" value="Penicillin-binding protein 1A"/>
    <property type="match status" value="1"/>
</dbReference>
<evidence type="ECO:0000313" key="21">
    <source>
        <dbReference type="EMBL" id="TCZ81061.1"/>
    </source>
</evidence>
<evidence type="ECO:0000256" key="1">
    <source>
        <dbReference type="ARBA" id="ARBA00007090"/>
    </source>
</evidence>
<keyword evidence="8 19" id="KW-0812">Transmembrane</keyword>
<dbReference type="PROSITE" id="PS50853">
    <property type="entry name" value="FN3"/>
    <property type="match status" value="1"/>
</dbReference>
<dbReference type="OrthoDB" id="9766909at2"/>
<feature type="compositionally biased region" description="Basic and acidic residues" evidence="18">
    <location>
        <begin position="832"/>
        <end position="844"/>
    </location>
</feature>
<dbReference type="NCBIfam" id="TIGR02074">
    <property type="entry name" value="PBP_1a_fam"/>
    <property type="match status" value="1"/>
</dbReference>
<comment type="similarity">
    <text evidence="2">In the N-terminal section; belongs to the glycosyltransferase 51 family.</text>
</comment>
<dbReference type="EMBL" id="SKFG01000001">
    <property type="protein sequence ID" value="TCZ81061.1"/>
    <property type="molecule type" value="Genomic_DNA"/>
</dbReference>
<evidence type="ECO:0000256" key="13">
    <source>
        <dbReference type="ARBA" id="ARBA00023136"/>
    </source>
</evidence>
<evidence type="ECO:0000256" key="15">
    <source>
        <dbReference type="ARBA" id="ARBA00023316"/>
    </source>
</evidence>
<sequence>MDKKSQRPRPYQTQNRDQGPNHSKPKNKKKKKFNAKKMIFGIVIAGLLGVICAVGLYIAIMLNGARLLEANSDKFDMAQATKIYDRDEQEVTMLYDQNREVVAESEIPDLLKKAFVATEDRRFYTHQGVDLWSIGRALVKDVVARSAVEGGSTITQQLAKNILYQNPDKTIFRKATEASMAMALEKENTKDQIITNYLNRIYFAHGAYGVKAASKLYFGKSDLNDLNLEEIATLAALAKAPNTYSPIKNPEKSKQRRAVVLQLMKEEGYITPEQQKAATDAELVLSQDKSKREFMTYIDYVVNEAETVYGIKEEELISGGFSVYTTMNKNAQTVMEQAYANDKLFQKDAKDGTKIQSSMVILDNEDGGVVAIIGGRDYKTKDYNRATSPLQPGSAFKPIAVYAEALENKGYNPYSMLSDEKQCFGKYCPNNYNNQYEGQVSMLDAIKKSKNIAAVSVLNDIGITNGMKMSEKLGIPLDPTNDRNLSIALGGLTNGATPVQMASAYSVFASGGMQHTTHAIIKIVDSKGETVKEFKTKPKQVLKQSTAYYLTKMLQSVVEPGGTGTRAKMDRPVAGKTGSTGLTQQGYTKFDSNVWFVGYTPQWTAAVWEGFDKIDLKNGHYVTVGSGNTAAIFKEVMTKAMANMKKLDFERPKGVEDLKEPPKGITDLAVNYTLETRSVDLTWSAVPQSTAYMVYRKSYSEDDFALIGTVDSPAFNDIAITPGDTYLYYVIPVQGDAQGEKSNVAEIKIPVDGQEGTPPPDVGPTDPTAPPDENGESPEQSPNPGGGDHDGGQGGGNGPNSNSGNGGGNGPNSNSGHGGGNGKNPTAPPGVKGEEDHAGTDGVG</sequence>
<dbReference type="AlphaFoldDB" id="A0A4R4EQZ9"/>
<keyword evidence="7" id="KW-0808">Transferase</keyword>
<evidence type="ECO:0000256" key="14">
    <source>
        <dbReference type="ARBA" id="ARBA00023268"/>
    </source>
</evidence>
<dbReference type="GO" id="GO:0009002">
    <property type="term" value="F:serine-type D-Ala-D-Ala carboxypeptidase activity"/>
    <property type="evidence" value="ECO:0007669"/>
    <property type="project" value="UniProtKB-EC"/>
</dbReference>
<dbReference type="GO" id="GO:0030288">
    <property type="term" value="C:outer membrane-bounded periplasmic space"/>
    <property type="evidence" value="ECO:0007669"/>
    <property type="project" value="TreeGrafter"/>
</dbReference>
<name>A0A4R4EQZ9_9BACL</name>
<dbReference type="InterPro" id="IPR012338">
    <property type="entry name" value="Beta-lactam/transpept-like"/>
</dbReference>
<dbReference type="GO" id="GO:0006508">
    <property type="term" value="P:proteolysis"/>
    <property type="evidence" value="ECO:0007669"/>
    <property type="project" value="UniProtKB-KW"/>
</dbReference>
<evidence type="ECO:0000313" key="22">
    <source>
        <dbReference type="Proteomes" id="UP000295418"/>
    </source>
</evidence>
<keyword evidence="12 19" id="KW-1133">Transmembrane helix</keyword>
<feature type="domain" description="Fibronectin type-III" evidence="20">
    <location>
        <begin position="661"/>
        <end position="752"/>
    </location>
</feature>
<evidence type="ECO:0000256" key="6">
    <source>
        <dbReference type="ARBA" id="ARBA00022676"/>
    </source>
</evidence>
<dbReference type="GO" id="GO:0008955">
    <property type="term" value="F:peptidoglycan glycosyltransferase activity"/>
    <property type="evidence" value="ECO:0007669"/>
    <property type="project" value="UniProtKB-EC"/>
</dbReference>
<gene>
    <name evidence="21" type="ORF">E0485_01915</name>
</gene>
<dbReference type="SUPFAM" id="SSF53955">
    <property type="entry name" value="Lysozyme-like"/>
    <property type="match status" value="1"/>
</dbReference>
<evidence type="ECO:0000256" key="9">
    <source>
        <dbReference type="ARBA" id="ARBA00022801"/>
    </source>
</evidence>
<evidence type="ECO:0000256" key="8">
    <source>
        <dbReference type="ARBA" id="ARBA00022692"/>
    </source>
</evidence>
<comment type="catalytic activity">
    <reaction evidence="16">
        <text>Preferential cleavage: (Ac)2-L-Lys-D-Ala-|-D-Ala. Also transpeptidation of peptidyl-alanyl moieties that are N-acyl substituents of D-alanine.</text>
        <dbReference type="EC" id="3.4.16.4"/>
    </reaction>
</comment>
<feature type="compositionally biased region" description="Gly residues" evidence="18">
    <location>
        <begin position="792"/>
        <end position="822"/>
    </location>
</feature>
<protein>
    <submittedName>
        <fullName evidence="21">PBP1A family penicillin-binding protein</fullName>
    </submittedName>
</protein>
<keyword evidence="22" id="KW-1185">Reference proteome</keyword>
<dbReference type="InterPro" id="IPR050396">
    <property type="entry name" value="Glycosyltr_51/Transpeptidase"/>
</dbReference>
<feature type="transmembrane region" description="Helical" evidence="19">
    <location>
        <begin position="38"/>
        <end position="62"/>
    </location>
</feature>
<feature type="region of interest" description="Disordered" evidence="18">
    <location>
        <begin position="1"/>
        <end position="32"/>
    </location>
</feature>
<dbReference type="InterPro" id="IPR001460">
    <property type="entry name" value="PCN-bd_Tpept"/>
</dbReference>
<keyword evidence="4" id="KW-0121">Carboxypeptidase</keyword>
<evidence type="ECO:0000256" key="7">
    <source>
        <dbReference type="ARBA" id="ARBA00022679"/>
    </source>
</evidence>
<dbReference type="InterPro" id="IPR013783">
    <property type="entry name" value="Ig-like_fold"/>
</dbReference>
<feature type="region of interest" description="Disordered" evidence="18">
    <location>
        <begin position="750"/>
        <end position="844"/>
    </location>
</feature>
<accession>A0A4R4EQZ9</accession>
<dbReference type="Gene3D" id="1.10.3810.10">
    <property type="entry name" value="Biosynthetic peptidoglycan transglycosylase-like"/>
    <property type="match status" value="1"/>
</dbReference>
<keyword evidence="11" id="KW-0573">Peptidoglycan synthesis</keyword>
<feature type="compositionally biased region" description="Pro residues" evidence="18">
    <location>
        <begin position="757"/>
        <end position="770"/>
    </location>
</feature>
<comment type="caution">
    <text evidence="21">The sequence shown here is derived from an EMBL/GenBank/DDBJ whole genome shotgun (WGS) entry which is preliminary data.</text>
</comment>
<keyword evidence="5" id="KW-0645">Protease</keyword>
<evidence type="ECO:0000256" key="2">
    <source>
        <dbReference type="ARBA" id="ARBA00007739"/>
    </source>
</evidence>
<dbReference type="PANTHER" id="PTHR32282">
    <property type="entry name" value="BINDING PROTEIN TRANSPEPTIDASE, PUTATIVE-RELATED"/>
    <property type="match status" value="1"/>
</dbReference>
<dbReference type="InterPro" id="IPR001264">
    <property type="entry name" value="Glyco_trans_51"/>
</dbReference>
<proteinExistence type="inferred from homology"/>
<feature type="compositionally biased region" description="Polar residues" evidence="18">
    <location>
        <begin position="11"/>
        <end position="21"/>
    </location>
</feature>
<evidence type="ECO:0000256" key="4">
    <source>
        <dbReference type="ARBA" id="ARBA00022645"/>
    </source>
</evidence>
<dbReference type="Gene3D" id="2.60.40.10">
    <property type="entry name" value="Immunoglobulins"/>
    <property type="match status" value="1"/>
</dbReference>
<dbReference type="Pfam" id="PF00912">
    <property type="entry name" value="Transgly"/>
    <property type="match status" value="1"/>
</dbReference>
<feature type="region of interest" description="Disordered" evidence="18">
    <location>
        <begin position="561"/>
        <end position="580"/>
    </location>
</feature>
<dbReference type="GO" id="GO:0071555">
    <property type="term" value="P:cell wall organization"/>
    <property type="evidence" value="ECO:0007669"/>
    <property type="project" value="UniProtKB-KW"/>
</dbReference>
<evidence type="ECO:0000256" key="17">
    <source>
        <dbReference type="ARBA" id="ARBA00049902"/>
    </source>
</evidence>
<evidence type="ECO:0000256" key="16">
    <source>
        <dbReference type="ARBA" id="ARBA00034000"/>
    </source>
</evidence>
<dbReference type="RefSeq" id="WP_132415980.1">
    <property type="nucleotide sequence ID" value="NZ_SKFG01000001.1"/>
</dbReference>
<evidence type="ECO:0000256" key="18">
    <source>
        <dbReference type="SAM" id="MobiDB-lite"/>
    </source>
</evidence>
<dbReference type="GO" id="GO:0008360">
    <property type="term" value="P:regulation of cell shape"/>
    <property type="evidence" value="ECO:0007669"/>
    <property type="project" value="UniProtKB-KW"/>
</dbReference>
<dbReference type="PANTHER" id="PTHR32282:SF32">
    <property type="entry name" value="PENICILLIN-BINDING PROTEIN 2A"/>
    <property type="match status" value="1"/>
</dbReference>
<dbReference type="GO" id="GO:0008658">
    <property type="term" value="F:penicillin binding"/>
    <property type="evidence" value="ECO:0007669"/>
    <property type="project" value="InterPro"/>
</dbReference>
<dbReference type="SUPFAM" id="SSF56601">
    <property type="entry name" value="beta-lactamase/transpeptidase-like"/>
    <property type="match status" value="1"/>
</dbReference>
<evidence type="ECO:0000256" key="10">
    <source>
        <dbReference type="ARBA" id="ARBA00022960"/>
    </source>
</evidence>
<dbReference type="InterPro" id="IPR036950">
    <property type="entry name" value="PBP_transglycosylase"/>
</dbReference>
<dbReference type="Pfam" id="PF00905">
    <property type="entry name" value="Transpeptidase"/>
    <property type="match status" value="1"/>
</dbReference>
<evidence type="ECO:0000256" key="19">
    <source>
        <dbReference type="SAM" id="Phobius"/>
    </source>
</evidence>
<comment type="similarity">
    <text evidence="1">In the C-terminal section; belongs to the transpeptidase family.</text>
</comment>